<evidence type="ECO:0000256" key="4">
    <source>
        <dbReference type="ARBA" id="ARBA00023002"/>
    </source>
</evidence>
<evidence type="ECO:0000256" key="1">
    <source>
        <dbReference type="ARBA" id="ARBA00022630"/>
    </source>
</evidence>
<dbReference type="PANTHER" id="PTHR48105">
    <property type="entry name" value="THIOREDOXIN REDUCTASE 1-RELATED-RELATED"/>
    <property type="match status" value="1"/>
</dbReference>
<dbReference type="GO" id="GO:0050661">
    <property type="term" value="F:NADP binding"/>
    <property type="evidence" value="ECO:0007669"/>
    <property type="project" value="UniProtKB-UniRule"/>
</dbReference>
<keyword evidence="2 5" id="KW-0274">FAD</keyword>
<reference evidence="8" key="1">
    <citation type="submission" date="2018-11" db="EMBL/GenBank/DDBJ databases">
        <title>Phylogenetic, genomic, and biogeographic characterization of a novel and ubiquitous marine invertebrate-associated Rickettsiales parasite, Candidatus Marinoinvertebrata rohwerii, gen. nov., sp. nov.</title>
        <authorList>
            <person name="Klinges J.G."/>
            <person name="Rosales S.M."/>
            <person name="Mcminds R."/>
            <person name="Shaver E.C."/>
            <person name="Shantz A."/>
            <person name="Peters E.C."/>
            <person name="Burkepile D.E."/>
            <person name="Silliman B.R."/>
            <person name="Vega Thurber R.L."/>
        </authorList>
    </citation>
    <scope>NUCLEOTIDE SEQUENCE [LARGE SCALE GENOMIC DNA]</scope>
    <source>
        <strain evidence="8">a_cerv_44</strain>
    </source>
</reference>
<feature type="binding site" evidence="5">
    <location>
        <position position="31"/>
    </location>
    <ligand>
        <name>FAD</name>
        <dbReference type="ChEBI" id="CHEBI:57692"/>
    </ligand>
</feature>
<proteinExistence type="inferred from homology"/>
<feature type="binding site" evidence="5">
    <location>
        <position position="39"/>
    </location>
    <ligand>
        <name>FAD</name>
        <dbReference type="ChEBI" id="CHEBI:57692"/>
    </ligand>
</feature>
<dbReference type="InterPro" id="IPR036188">
    <property type="entry name" value="FAD/NAD-bd_sf"/>
</dbReference>
<dbReference type="OrthoDB" id="9806179at2"/>
<dbReference type="Gene3D" id="3.50.50.60">
    <property type="entry name" value="FAD/NAD(P)-binding domain"/>
    <property type="match status" value="2"/>
</dbReference>
<accession>A0A3S0ACD4</accession>
<comment type="caution">
    <text evidence="5">Lacks conserved residue(s) required for the propagation of feature annotation.</text>
</comment>
<dbReference type="InterPro" id="IPR023753">
    <property type="entry name" value="FAD/NAD-binding_dom"/>
</dbReference>
<dbReference type="RefSeq" id="WP_126044160.1">
    <property type="nucleotide sequence ID" value="NZ_RXFM01000002.1"/>
</dbReference>
<evidence type="ECO:0000256" key="5">
    <source>
        <dbReference type="HAMAP-Rule" id="MF_01685"/>
    </source>
</evidence>
<feature type="domain" description="FAD/NAD(P)-binding" evidence="6">
    <location>
        <begin position="2"/>
        <end position="290"/>
    </location>
</feature>
<dbReference type="EMBL" id="RXFM01000002">
    <property type="protein sequence ID" value="RST72455.1"/>
    <property type="molecule type" value="Genomic_DNA"/>
</dbReference>
<feature type="binding site" evidence="5">
    <location>
        <position position="117"/>
    </location>
    <ligand>
        <name>FAD</name>
        <dbReference type="ChEBI" id="CHEBI:57692"/>
    </ligand>
</feature>
<comment type="similarity">
    <text evidence="5">Belongs to the ferredoxin--NADP reductase type 2 family.</text>
</comment>
<keyword evidence="1 5" id="KW-0285">Flavoprotein</keyword>
<keyword evidence="8" id="KW-1185">Reference proteome</keyword>
<dbReference type="PRINTS" id="PR00368">
    <property type="entry name" value="FADPNR"/>
</dbReference>
<comment type="catalytic activity">
    <reaction evidence="5">
        <text>2 reduced [2Fe-2S]-[ferredoxin] + NADP(+) + H(+) = 2 oxidized [2Fe-2S]-[ferredoxin] + NADPH</text>
        <dbReference type="Rhea" id="RHEA:20125"/>
        <dbReference type="Rhea" id="RHEA-COMP:10000"/>
        <dbReference type="Rhea" id="RHEA-COMP:10001"/>
        <dbReference type="ChEBI" id="CHEBI:15378"/>
        <dbReference type="ChEBI" id="CHEBI:33737"/>
        <dbReference type="ChEBI" id="CHEBI:33738"/>
        <dbReference type="ChEBI" id="CHEBI:57783"/>
        <dbReference type="ChEBI" id="CHEBI:58349"/>
        <dbReference type="EC" id="1.18.1.2"/>
    </reaction>
</comment>
<keyword evidence="3 5" id="KW-0521">NADP</keyword>
<comment type="caution">
    <text evidence="7">The sequence shown here is derived from an EMBL/GenBank/DDBJ whole genome shotgun (WGS) entry which is preliminary data.</text>
</comment>
<dbReference type="GO" id="GO:0050660">
    <property type="term" value="F:flavin adenine dinucleotide binding"/>
    <property type="evidence" value="ECO:0007669"/>
    <property type="project" value="UniProtKB-UniRule"/>
</dbReference>
<feature type="binding site" evidence="5">
    <location>
        <position position="284"/>
    </location>
    <ligand>
        <name>FAD</name>
        <dbReference type="ChEBI" id="CHEBI:57692"/>
    </ligand>
</feature>
<evidence type="ECO:0000256" key="2">
    <source>
        <dbReference type="ARBA" id="ARBA00022827"/>
    </source>
</evidence>
<feature type="binding site" evidence="5">
    <location>
        <position position="325"/>
    </location>
    <ligand>
        <name>FAD</name>
        <dbReference type="ChEBI" id="CHEBI:57692"/>
    </ligand>
</feature>
<dbReference type="Proteomes" id="UP000279470">
    <property type="component" value="Unassembled WGS sequence"/>
</dbReference>
<evidence type="ECO:0000259" key="6">
    <source>
        <dbReference type="Pfam" id="PF07992"/>
    </source>
</evidence>
<protein>
    <recommendedName>
        <fullName evidence="5">Ferredoxin--NADP reductase</fullName>
        <shortName evidence="5">FNR</shortName>
        <shortName evidence="5">Fd-NADP(+) reductase</shortName>
        <ecNumber evidence="5">1.18.1.2</ecNumber>
    </recommendedName>
</protein>
<dbReference type="HAMAP" id="MF_01685">
    <property type="entry name" value="FENR2"/>
    <property type="match status" value="1"/>
</dbReference>
<dbReference type="AlphaFoldDB" id="A0A3S0ACD4"/>
<name>A0A3S0ACD4_9RICK</name>
<organism evidence="7 8">
    <name type="scientific">Candidatus Aquarickettsia rohweri</name>
    <dbReference type="NCBI Taxonomy" id="2602574"/>
    <lineage>
        <taxon>Bacteria</taxon>
        <taxon>Pseudomonadati</taxon>
        <taxon>Pseudomonadota</taxon>
        <taxon>Alphaproteobacteria</taxon>
        <taxon>Rickettsiales</taxon>
        <taxon>Candidatus Midichloriaceae</taxon>
        <taxon>Candidatus Aquarickettsia</taxon>
    </lineage>
</organism>
<evidence type="ECO:0000313" key="7">
    <source>
        <dbReference type="EMBL" id="RST72455.1"/>
    </source>
</evidence>
<dbReference type="InterPro" id="IPR050097">
    <property type="entry name" value="Ferredoxin-NADP_redctase_2"/>
</dbReference>
<dbReference type="PRINTS" id="PR00469">
    <property type="entry name" value="PNDRDTASEII"/>
</dbReference>
<gene>
    <name evidence="7" type="ORF">EIC27_00225</name>
</gene>
<feature type="binding site" evidence="5">
    <location>
        <position position="44"/>
    </location>
    <ligand>
        <name>FAD</name>
        <dbReference type="ChEBI" id="CHEBI:57692"/>
    </ligand>
</feature>
<comment type="subunit">
    <text evidence="5">Homodimer.</text>
</comment>
<evidence type="ECO:0000256" key="3">
    <source>
        <dbReference type="ARBA" id="ARBA00022857"/>
    </source>
</evidence>
<dbReference type="InterPro" id="IPR022890">
    <property type="entry name" value="Fd--NADP_Rdtase_type_2"/>
</dbReference>
<dbReference type="EC" id="1.18.1.2" evidence="5"/>
<dbReference type="SUPFAM" id="SSF51905">
    <property type="entry name" value="FAD/NAD(P)-binding domain"/>
    <property type="match status" value="1"/>
</dbReference>
<evidence type="ECO:0000313" key="8">
    <source>
        <dbReference type="Proteomes" id="UP000279470"/>
    </source>
</evidence>
<dbReference type="Pfam" id="PF07992">
    <property type="entry name" value="Pyr_redox_2"/>
    <property type="match status" value="1"/>
</dbReference>
<dbReference type="GO" id="GO:0004324">
    <property type="term" value="F:ferredoxin-NADP+ reductase activity"/>
    <property type="evidence" value="ECO:0007669"/>
    <property type="project" value="UniProtKB-UniRule"/>
</dbReference>
<comment type="cofactor">
    <cofactor evidence="5">
        <name>FAD</name>
        <dbReference type="ChEBI" id="CHEBI:57692"/>
    </cofactor>
    <text evidence="5">Binds 1 FAD per subunit.</text>
</comment>
<sequence length="333" mass="37057">MYDISIIGAGPVGVFSIFQAGMLGLKTCIIDSLNFMGGQCSALYPEKPIYDIAGFSSITAKNLIDNLSKQANVFNSKKYLNQTCTDIINEDNYWKIKTEKNIIKTKSIIIAAGAGTFEVRKPPLNNIESFENKSVFYHISNTNIYKDKIVTIAGGGDSALDWAVILAKNFAKKVYIIHRRNNFRASPKTVEEIENLSKNGNLELVTPYQLHKITGKNGFLESIEVINLDGNIKTIKSDYLLPFFGMSMNIGPLNNWNLNIKNNHIEVNPATMETNLKGIYTVGDICNYPGKLKLILTGFAESARACHSIYSYINPNKALHFEHSTTKGIPKNK</sequence>
<keyword evidence="4 5" id="KW-0560">Oxidoreductase</keyword>